<dbReference type="InterPro" id="IPR001227">
    <property type="entry name" value="Ac_transferase_dom_sf"/>
</dbReference>
<dbReference type="SMART" id="SM00827">
    <property type="entry name" value="PKS_AT"/>
    <property type="match status" value="1"/>
</dbReference>
<dbReference type="SUPFAM" id="SSF52151">
    <property type="entry name" value="FabD/lysophospholipase-like"/>
    <property type="match status" value="1"/>
</dbReference>
<evidence type="ECO:0000313" key="7">
    <source>
        <dbReference type="EMBL" id="GLB46473.1"/>
    </source>
</evidence>
<gene>
    <name evidence="7" type="primary">fabD</name>
    <name evidence="7" type="ORF">WR164_04520</name>
</gene>
<feature type="active site" evidence="5">
    <location>
        <position position="189"/>
    </location>
</feature>
<dbReference type="PANTHER" id="PTHR42681">
    <property type="entry name" value="MALONYL-COA-ACYL CARRIER PROTEIN TRANSACYLASE, MITOCHONDRIAL"/>
    <property type="match status" value="1"/>
</dbReference>
<evidence type="ECO:0000256" key="1">
    <source>
        <dbReference type="ARBA" id="ARBA00022679"/>
    </source>
</evidence>
<feature type="domain" description="Malonyl-CoA:ACP transacylase (MAT)" evidence="6">
    <location>
        <begin position="6"/>
        <end position="301"/>
    </location>
</feature>
<comment type="catalytic activity">
    <reaction evidence="3 4">
        <text>holo-[ACP] + malonyl-CoA = malonyl-[ACP] + CoA</text>
        <dbReference type="Rhea" id="RHEA:41792"/>
        <dbReference type="Rhea" id="RHEA-COMP:9623"/>
        <dbReference type="Rhea" id="RHEA-COMP:9685"/>
        <dbReference type="ChEBI" id="CHEBI:57287"/>
        <dbReference type="ChEBI" id="CHEBI:57384"/>
        <dbReference type="ChEBI" id="CHEBI:64479"/>
        <dbReference type="ChEBI" id="CHEBI:78449"/>
        <dbReference type="EC" id="2.3.1.39"/>
    </reaction>
</comment>
<dbReference type="PANTHER" id="PTHR42681:SF1">
    <property type="entry name" value="MALONYL-COA-ACYL CARRIER PROTEIN TRANSACYLASE, MITOCHONDRIAL"/>
    <property type="match status" value="1"/>
</dbReference>
<keyword evidence="2 4" id="KW-0012">Acyltransferase</keyword>
<dbReference type="Proteomes" id="UP001144204">
    <property type="component" value="Unassembled WGS sequence"/>
</dbReference>
<dbReference type="Pfam" id="PF00698">
    <property type="entry name" value="Acyl_transf_1"/>
    <property type="match status" value="1"/>
</dbReference>
<dbReference type="Gene3D" id="3.40.366.10">
    <property type="entry name" value="Malonyl-Coenzyme A Acyl Carrier Protein, domain 2"/>
    <property type="match status" value="1"/>
</dbReference>
<dbReference type="GO" id="GO:0005829">
    <property type="term" value="C:cytosol"/>
    <property type="evidence" value="ECO:0007669"/>
    <property type="project" value="TreeGrafter"/>
</dbReference>
<comment type="similarity">
    <text evidence="4">Belongs to the fabD family.</text>
</comment>
<dbReference type="PIRSF" id="PIRSF000446">
    <property type="entry name" value="Mct"/>
    <property type="match status" value="1"/>
</dbReference>
<evidence type="ECO:0000256" key="3">
    <source>
        <dbReference type="ARBA" id="ARBA00048462"/>
    </source>
</evidence>
<evidence type="ECO:0000256" key="5">
    <source>
        <dbReference type="PIRSR" id="PIRSR000446-1"/>
    </source>
</evidence>
<dbReference type="GO" id="GO:0004314">
    <property type="term" value="F:[acyl-carrier-protein] S-malonyltransferase activity"/>
    <property type="evidence" value="ECO:0007669"/>
    <property type="project" value="UniProtKB-EC"/>
</dbReference>
<evidence type="ECO:0000259" key="6">
    <source>
        <dbReference type="SMART" id="SM00827"/>
    </source>
</evidence>
<dbReference type="EC" id="2.3.1.39" evidence="4"/>
<dbReference type="InterPro" id="IPR016035">
    <property type="entry name" value="Acyl_Trfase/lysoPLipase"/>
</dbReference>
<accession>A0A9W6B0P4</accession>
<keyword evidence="1 4" id="KW-0808">Transferase</keyword>
<organism evidence="7 8">
    <name type="scientific">Philodulcilactobacillus myokoensis</name>
    <dbReference type="NCBI Taxonomy" id="2929573"/>
    <lineage>
        <taxon>Bacteria</taxon>
        <taxon>Bacillati</taxon>
        <taxon>Bacillota</taxon>
        <taxon>Bacilli</taxon>
        <taxon>Lactobacillales</taxon>
        <taxon>Lactobacillaceae</taxon>
        <taxon>Philodulcilactobacillus</taxon>
    </lineage>
</organism>
<feature type="active site" evidence="5">
    <location>
        <position position="84"/>
    </location>
</feature>
<dbReference type="InterPro" id="IPR016036">
    <property type="entry name" value="Malonyl_transacylase_ACP-bd"/>
</dbReference>
<dbReference type="RefSeq" id="WP_286135937.1">
    <property type="nucleotide sequence ID" value="NZ_BRPL01000002.1"/>
</dbReference>
<evidence type="ECO:0000313" key="8">
    <source>
        <dbReference type="Proteomes" id="UP001144204"/>
    </source>
</evidence>
<reference evidence="7" key="1">
    <citation type="submission" date="2022-07" db="EMBL/GenBank/DDBJ databases">
        <authorList>
            <person name="Kouya T."/>
            <person name="Ishiyama Y."/>
        </authorList>
    </citation>
    <scope>NUCLEOTIDE SEQUENCE</scope>
    <source>
        <strain evidence="7">WR16-4</strain>
    </source>
</reference>
<name>A0A9W6B0P4_9LACO</name>
<dbReference type="InterPro" id="IPR050858">
    <property type="entry name" value="Mal-CoA-ACP_Trans/PKS_FabD"/>
</dbReference>
<dbReference type="EMBL" id="BRPL01000002">
    <property type="protein sequence ID" value="GLB46473.1"/>
    <property type="molecule type" value="Genomic_DNA"/>
</dbReference>
<dbReference type="GO" id="GO:0006633">
    <property type="term" value="P:fatty acid biosynthetic process"/>
    <property type="evidence" value="ECO:0007669"/>
    <property type="project" value="TreeGrafter"/>
</dbReference>
<proteinExistence type="inferred from homology"/>
<sequence>MNLCYLFAGQGSQFANMGQDLYRNEPLYKQIVDSASETLDLNLADHNTFDNPKNTQVAILTMSYAISKLLSKQLPTPKAMMGLSLGEYSALVSSEALSFASGLKLVHDRSMYMDEAGEDHPGSMAAVLKATPDEVTSVCNEIDGVYPANFNTAKQTVIGGTKEGVKAAKKALKAQKKIVIPLKVRVASHTPLMQSASDKLAKRLEKVTFDNPEVPVISNTIVKPFTKDNLKDTLVEQLVNPTHFMDDIKAVDSKDIDAFIEIGPGHTLSKLANKTAKGVPTYHVQDEKSLQEVVSKLGGELNYGRK</sequence>
<dbReference type="InterPro" id="IPR014043">
    <property type="entry name" value="Acyl_transferase_dom"/>
</dbReference>
<keyword evidence="8" id="KW-1185">Reference proteome</keyword>
<dbReference type="InterPro" id="IPR024925">
    <property type="entry name" value="Malonyl_CoA-ACP_transAc"/>
</dbReference>
<evidence type="ECO:0000256" key="2">
    <source>
        <dbReference type="ARBA" id="ARBA00023315"/>
    </source>
</evidence>
<reference evidence="7" key="2">
    <citation type="journal article" date="2023" name="PLoS ONE">
        <title>Philodulcilactobacillus myokoensis gen. nov., sp. nov., a fructophilic, acidophilic, and agar-phobic lactic acid bacterium isolated from fermented vegetable extracts.</title>
        <authorList>
            <person name="Kouya T."/>
            <person name="Ishiyama Y."/>
            <person name="Ohashi S."/>
            <person name="Kumakubo R."/>
            <person name="Yamazaki T."/>
            <person name="Otaki T."/>
        </authorList>
    </citation>
    <scope>NUCLEOTIDE SEQUENCE</scope>
    <source>
        <strain evidence="7">WR16-4</strain>
    </source>
</reference>
<dbReference type="AlphaFoldDB" id="A0A9W6B0P4"/>
<comment type="caution">
    <text evidence="7">The sequence shown here is derived from an EMBL/GenBank/DDBJ whole genome shotgun (WGS) entry which is preliminary data.</text>
</comment>
<dbReference type="SUPFAM" id="SSF55048">
    <property type="entry name" value="Probable ACP-binding domain of malonyl-CoA ACP transacylase"/>
    <property type="match status" value="1"/>
</dbReference>
<dbReference type="Gene3D" id="3.30.70.250">
    <property type="entry name" value="Malonyl-CoA ACP transacylase, ACP-binding"/>
    <property type="match status" value="1"/>
</dbReference>
<protein>
    <recommendedName>
        <fullName evidence="4">Malonyl CoA-acyl carrier protein transacylase</fullName>
        <ecNumber evidence="4">2.3.1.39</ecNumber>
    </recommendedName>
</protein>
<evidence type="ECO:0000256" key="4">
    <source>
        <dbReference type="PIRNR" id="PIRNR000446"/>
    </source>
</evidence>